<comment type="subcellular location">
    <subcellularLocation>
        <location evidence="1">Membrane</location>
        <topology evidence="1">Multi-pass membrane protein</topology>
    </subcellularLocation>
</comment>
<accession>A0ABR6WAE1</accession>
<name>A0ABR6WAE1_9BACT</name>
<dbReference type="InterPro" id="IPR002549">
    <property type="entry name" value="AI-2E-like"/>
</dbReference>
<feature type="transmembrane region" description="Helical" evidence="6">
    <location>
        <begin position="38"/>
        <end position="59"/>
    </location>
</feature>
<dbReference type="PANTHER" id="PTHR21716">
    <property type="entry name" value="TRANSMEMBRANE PROTEIN"/>
    <property type="match status" value="1"/>
</dbReference>
<evidence type="ECO:0000256" key="2">
    <source>
        <dbReference type="ARBA" id="ARBA00009773"/>
    </source>
</evidence>
<feature type="transmembrane region" description="Helical" evidence="6">
    <location>
        <begin position="12"/>
        <end position="32"/>
    </location>
</feature>
<organism evidence="7 8">
    <name type="scientific">Spirosoma utsteinense</name>
    <dbReference type="NCBI Taxonomy" id="2585773"/>
    <lineage>
        <taxon>Bacteria</taxon>
        <taxon>Pseudomonadati</taxon>
        <taxon>Bacteroidota</taxon>
        <taxon>Cytophagia</taxon>
        <taxon>Cytophagales</taxon>
        <taxon>Cytophagaceae</taxon>
        <taxon>Spirosoma</taxon>
    </lineage>
</organism>
<comment type="similarity">
    <text evidence="2">Belongs to the autoinducer-2 exporter (AI-2E) (TC 2.A.86) family.</text>
</comment>
<gene>
    <name evidence="7" type="ORF">FH603_3670</name>
</gene>
<dbReference type="Proteomes" id="UP000700732">
    <property type="component" value="Unassembled WGS sequence"/>
</dbReference>
<reference evidence="7 8" key="1">
    <citation type="submission" date="2019-06" db="EMBL/GenBank/DDBJ databases">
        <title>Spirosoma utsteinense sp. nov. isolated from Antarctic ice-free soils.</title>
        <authorList>
            <person name="Tahon G."/>
        </authorList>
    </citation>
    <scope>NUCLEOTIDE SEQUENCE [LARGE SCALE GENOMIC DNA]</scope>
    <source>
        <strain evidence="7 8">LMG 31447</strain>
    </source>
</reference>
<comment type="caution">
    <text evidence="7">The sequence shown here is derived from an EMBL/GenBank/DDBJ whole genome shotgun (WGS) entry which is preliminary data.</text>
</comment>
<keyword evidence="5 6" id="KW-0472">Membrane</keyword>
<keyword evidence="4 6" id="KW-1133">Transmembrane helix</keyword>
<dbReference type="PANTHER" id="PTHR21716:SF62">
    <property type="entry name" value="TRANSPORT PROTEIN YDBI-RELATED"/>
    <property type="match status" value="1"/>
</dbReference>
<evidence type="ECO:0000313" key="7">
    <source>
        <dbReference type="EMBL" id="MBC3793153.1"/>
    </source>
</evidence>
<sequence length="355" mass="37549">MNQPPPSPVNFVRRVCIVVSITLFGVLLVWLLGASFDILLLLLAAMLIALPLRAGANWLARKTGWPGGISLAVIGLGVAGVLVGVGALVAPLVGEQAKELQSELPNVLQNARKQLEQTAWGSQLVDRIPESPEKLMEQGSGGSKLAGRALGVVSTTFGAVTDIYVVFFLALFLAAQPALYVDGFVLLIPPAGRQRARRVLDKLNESLLGWLTGTLMSMTIVGILSGIGLWLLGVRLAGILALFAALITFIPNLGPILALIPALLFALLDGPQQAFYVVLLYVGIQTVESNIITPIIQRRLNDIPPALLLLVQIIVGAFAGTLGLAMAAPLLVIVLVLVKMLYIQDGLGDTKSVTV</sequence>
<feature type="transmembrane region" description="Helical" evidence="6">
    <location>
        <begin position="308"/>
        <end position="338"/>
    </location>
</feature>
<feature type="transmembrane region" description="Helical" evidence="6">
    <location>
        <begin position="207"/>
        <end position="233"/>
    </location>
</feature>
<evidence type="ECO:0000256" key="5">
    <source>
        <dbReference type="ARBA" id="ARBA00023136"/>
    </source>
</evidence>
<keyword evidence="8" id="KW-1185">Reference proteome</keyword>
<protein>
    <submittedName>
        <fullName evidence="7">PurR-regulated permease PerM</fullName>
    </submittedName>
</protein>
<dbReference type="EMBL" id="VFIA01000023">
    <property type="protein sequence ID" value="MBC3793153.1"/>
    <property type="molecule type" value="Genomic_DNA"/>
</dbReference>
<evidence type="ECO:0000256" key="3">
    <source>
        <dbReference type="ARBA" id="ARBA00022692"/>
    </source>
</evidence>
<dbReference type="RefSeq" id="WP_186738940.1">
    <property type="nucleotide sequence ID" value="NZ_VFIA01000023.1"/>
</dbReference>
<evidence type="ECO:0000313" key="8">
    <source>
        <dbReference type="Proteomes" id="UP000700732"/>
    </source>
</evidence>
<evidence type="ECO:0000256" key="6">
    <source>
        <dbReference type="SAM" id="Phobius"/>
    </source>
</evidence>
<feature type="transmembrane region" description="Helical" evidence="6">
    <location>
        <begin position="71"/>
        <end position="93"/>
    </location>
</feature>
<dbReference type="Pfam" id="PF01594">
    <property type="entry name" value="AI-2E_transport"/>
    <property type="match status" value="1"/>
</dbReference>
<feature type="transmembrane region" description="Helical" evidence="6">
    <location>
        <begin position="239"/>
        <end position="267"/>
    </location>
</feature>
<feature type="transmembrane region" description="Helical" evidence="6">
    <location>
        <begin position="274"/>
        <end position="296"/>
    </location>
</feature>
<evidence type="ECO:0000256" key="4">
    <source>
        <dbReference type="ARBA" id="ARBA00022989"/>
    </source>
</evidence>
<feature type="transmembrane region" description="Helical" evidence="6">
    <location>
        <begin position="163"/>
        <end position="187"/>
    </location>
</feature>
<keyword evidence="3 6" id="KW-0812">Transmembrane</keyword>
<evidence type="ECO:0000256" key="1">
    <source>
        <dbReference type="ARBA" id="ARBA00004141"/>
    </source>
</evidence>
<proteinExistence type="inferred from homology"/>